<evidence type="ECO:0000313" key="6">
    <source>
        <dbReference type="Proteomes" id="UP000825051"/>
    </source>
</evidence>
<evidence type="ECO:0000256" key="1">
    <source>
        <dbReference type="ARBA" id="ARBA00004196"/>
    </source>
</evidence>
<dbReference type="GO" id="GO:0030313">
    <property type="term" value="C:cell envelope"/>
    <property type="evidence" value="ECO:0007669"/>
    <property type="project" value="UniProtKB-SubCell"/>
</dbReference>
<dbReference type="Proteomes" id="UP000825051">
    <property type="component" value="Chromosome"/>
</dbReference>
<gene>
    <name evidence="5" type="ORF">K0B96_01865</name>
</gene>
<reference evidence="5" key="1">
    <citation type="submission" date="2021-08" db="EMBL/GenBank/DDBJ databases">
        <title>Genome of a novel bacterium of the phylum Verrucomicrobia, Oleiharenicola sp. KSB-15.</title>
        <authorList>
            <person name="Chung J.-H."/>
            <person name="Ahn J.-H."/>
            <person name="Yoon Y."/>
            <person name="Kim D.-Y."/>
            <person name="An S.-H."/>
            <person name="Park I."/>
            <person name="Yeon J."/>
        </authorList>
    </citation>
    <scope>NUCLEOTIDE SEQUENCE</scope>
    <source>
        <strain evidence="5">KSB-15</strain>
    </source>
</reference>
<dbReference type="PROSITE" id="PS00194">
    <property type="entry name" value="THIOREDOXIN_1"/>
    <property type="match status" value="1"/>
</dbReference>
<dbReference type="PANTHER" id="PTHR42852:SF13">
    <property type="entry name" value="PROTEIN DIPZ"/>
    <property type="match status" value="1"/>
</dbReference>
<dbReference type="EMBL" id="CP080507">
    <property type="protein sequence ID" value="QYM79389.1"/>
    <property type="molecule type" value="Genomic_DNA"/>
</dbReference>
<dbReference type="InterPro" id="IPR013766">
    <property type="entry name" value="Thioredoxin_domain"/>
</dbReference>
<proteinExistence type="predicted"/>
<accession>A0A8F9XLU8</accession>
<evidence type="ECO:0000256" key="3">
    <source>
        <dbReference type="ARBA" id="ARBA00023284"/>
    </source>
</evidence>
<dbReference type="AlphaFoldDB" id="A0A8F9XLU8"/>
<evidence type="ECO:0000256" key="2">
    <source>
        <dbReference type="ARBA" id="ARBA00022748"/>
    </source>
</evidence>
<keyword evidence="2" id="KW-0201">Cytochrome c-type biogenesis</keyword>
<dbReference type="InterPro" id="IPR050553">
    <property type="entry name" value="Thioredoxin_ResA/DsbE_sf"/>
</dbReference>
<dbReference type="RefSeq" id="WP_220163191.1">
    <property type="nucleotide sequence ID" value="NZ_CP080507.1"/>
</dbReference>
<organism evidence="5 6">
    <name type="scientific">Horticoccus luteus</name>
    <dbReference type="NCBI Taxonomy" id="2862869"/>
    <lineage>
        <taxon>Bacteria</taxon>
        <taxon>Pseudomonadati</taxon>
        <taxon>Verrucomicrobiota</taxon>
        <taxon>Opitutia</taxon>
        <taxon>Opitutales</taxon>
        <taxon>Opitutaceae</taxon>
        <taxon>Horticoccus</taxon>
    </lineage>
</organism>
<dbReference type="Pfam" id="PF08534">
    <property type="entry name" value="Redoxin"/>
    <property type="match status" value="1"/>
</dbReference>
<name>A0A8F9XLU8_9BACT</name>
<dbReference type="GO" id="GO:0017004">
    <property type="term" value="P:cytochrome complex assembly"/>
    <property type="evidence" value="ECO:0007669"/>
    <property type="project" value="UniProtKB-KW"/>
</dbReference>
<sequence length="184" mass="19389">MKPFSTILLAGFLVGGLTACGAKKDQPAKPHAEEAVTAGAKKAAADPSAPLAPAWTLKDVDGHEVTSAQFKGKVVVVDFWATWCGPCRKEIPGYIALQKKYGDKGLAIIGVSLDQAGPGVVKKFVADNKVNYTIVMGSDEVVAAFGGVEGIPTTFLIDRDGRIRDRKVGTEETASYEKKIAAVL</sequence>
<dbReference type="CDD" id="cd02966">
    <property type="entry name" value="TlpA_like_family"/>
    <property type="match status" value="1"/>
</dbReference>
<dbReference type="KEGG" id="ole:K0B96_01865"/>
<dbReference type="GO" id="GO:0016491">
    <property type="term" value="F:oxidoreductase activity"/>
    <property type="evidence" value="ECO:0007669"/>
    <property type="project" value="InterPro"/>
</dbReference>
<evidence type="ECO:0000259" key="4">
    <source>
        <dbReference type="PROSITE" id="PS51352"/>
    </source>
</evidence>
<dbReference type="PROSITE" id="PS51352">
    <property type="entry name" value="THIOREDOXIN_2"/>
    <property type="match status" value="1"/>
</dbReference>
<dbReference type="InterPro" id="IPR013740">
    <property type="entry name" value="Redoxin"/>
</dbReference>
<dbReference type="PROSITE" id="PS51257">
    <property type="entry name" value="PROKAR_LIPOPROTEIN"/>
    <property type="match status" value="1"/>
</dbReference>
<keyword evidence="3" id="KW-0676">Redox-active center</keyword>
<comment type="subcellular location">
    <subcellularLocation>
        <location evidence="1">Cell envelope</location>
    </subcellularLocation>
</comment>
<dbReference type="PANTHER" id="PTHR42852">
    <property type="entry name" value="THIOL:DISULFIDE INTERCHANGE PROTEIN DSBE"/>
    <property type="match status" value="1"/>
</dbReference>
<dbReference type="InterPro" id="IPR036249">
    <property type="entry name" value="Thioredoxin-like_sf"/>
</dbReference>
<dbReference type="Gene3D" id="3.40.30.10">
    <property type="entry name" value="Glutaredoxin"/>
    <property type="match status" value="1"/>
</dbReference>
<dbReference type="SUPFAM" id="SSF52833">
    <property type="entry name" value="Thioredoxin-like"/>
    <property type="match status" value="1"/>
</dbReference>
<keyword evidence="6" id="KW-1185">Reference proteome</keyword>
<dbReference type="PRINTS" id="PR00421">
    <property type="entry name" value="THIOREDOXIN"/>
</dbReference>
<evidence type="ECO:0000313" key="5">
    <source>
        <dbReference type="EMBL" id="QYM79389.1"/>
    </source>
</evidence>
<dbReference type="InterPro" id="IPR017937">
    <property type="entry name" value="Thioredoxin_CS"/>
</dbReference>
<feature type="domain" description="Thioredoxin" evidence="4">
    <location>
        <begin position="46"/>
        <end position="184"/>
    </location>
</feature>
<protein>
    <submittedName>
        <fullName evidence="5">TlpA family protein disulfide reductase</fullName>
    </submittedName>
</protein>